<evidence type="ECO:0000256" key="5">
    <source>
        <dbReference type="ARBA" id="ARBA00022692"/>
    </source>
</evidence>
<comment type="subcellular location">
    <subcellularLocation>
        <location evidence="1">Cell membrane</location>
        <topology evidence="1">Multi-pass membrane protein</topology>
    </subcellularLocation>
</comment>
<dbReference type="InterPro" id="IPR000522">
    <property type="entry name" value="ABC_transptr_permease_BtuC"/>
</dbReference>
<gene>
    <name evidence="9" type="ORF">RFH47_06320</name>
</gene>
<dbReference type="SUPFAM" id="SSF81345">
    <property type="entry name" value="ABC transporter involved in vitamin B12 uptake, BtuC"/>
    <property type="match status" value="1"/>
</dbReference>
<feature type="transmembrane region" description="Helical" evidence="8">
    <location>
        <begin position="52"/>
        <end position="72"/>
    </location>
</feature>
<dbReference type="GO" id="GO:0033214">
    <property type="term" value="P:siderophore-iron import into cell"/>
    <property type="evidence" value="ECO:0007669"/>
    <property type="project" value="TreeGrafter"/>
</dbReference>
<feature type="transmembrane region" description="Helical" evidence="8">
    <location>
        <begin position="143"/>
        <end position="164"/>
    </location>
</feature>
<dbReference type="Pfam" id="PF01032">
    <property type="entry name" value="FecCD"/>
    <property type="match status" value="1"/>
</dbReference>
<dbReference type="InterPro" id="IPR037294">
    <property type="entry name" value="ABC_BtuC-like"/>
</dbReference>
<feature type="transmembrane region" description="Helical" evidence="8">
    <location>
        <begin position="92"/>
        <end position="111"/>
    </location>
</feature>
<name>A0AAW8J5F8_9GAMM</name>
<evidence type="ECO:0000256" key="7">
    <source>
        <dbReference type="ARBA" id="ARBA00023136"/>
    </source>
</evidence>
<evidence type="ECO:0000313" key="10">
    <source>
        <dbReference type="Proteomes" id="UP001243844"/>
    </source>
</evidence>
<keyword evidence="6 8" id="KW-1133">Transmembrane helix</keyword>
<feature type="transmembrane region" description="Helical" evidence="8">
    <location>
        <begin position="117"/>
        <end position="136"/>
    </location>
</feature>
<evidence type="ECO:0000256" key="3">
    <source>
        <dbReference type="ARBA" id="ARBA00022448"/>
    </source>
</evidence>
<feature type="transmembrane region" description="Helical" evidence="8">
    <location>
        <begin position="309"/>
        <end position="326"/>
    </location>
</feature>
<keyword evidence="7 8" id="KW-0472">Membrane</keyword>
<evidence type="ECO:0000256" key="1">
    <source>
        <dbReference type="ARBA" id="ARBA00004651"/>
    </source>
</evidence>
<organism evidence="9 10">
    <name type="scientific">Acinetobacter rudis</name>
    <dbReference type="NCBI Taxonomy" id="632955"/>
    <lineage>
        <taxon>Bacteria</taxon>
        <taxon>Pseudomonadati</taxon>
        <taxon>Pseudomonadota</taxon>
        <taxon>Gammaproteobacteria</taxon>
        <taxon>Moraxellales</taxon>
        <taxon>Moraxellaceae</taxon>
        <taxon>Acinetobacter</taxon>
    </lineage>
</organism>
<comment type="similarity">
    <text evidence="2">Belongs to the binding-protein-dependent transport system permease family. FecCD subfamily.</text>
</comment>
<keyword evidence="5 8" id="KW-0812">Transmembrane</keyword>
<reference evidence="9" key="1">
    <citation type="submission" date="2023-08" db="EMBL/GenBank/DDBJ databases">
        <title>Emergence of clinically-relevant ST2 carbapenem-resistant Acinetobacter baumannii strains in hospital sewages in Zhejiang, East of China.</title>
        <authorList>
            <person name="Kaichao C."/>
            <person name="Zhang R."/>
        </authorList>
    </citation>
    <scope>NUCLEOTIDE SEQUENCE</scope>
    <source>
        <strain evidence="9">M-RB-37</strain>
    </source>
</reference>
<evidence type="ECO:0000256" key="4">
    <source>
        <dbReference type="ARBA" id="ARBA00022475"/>
    </source>
</evidence>
<feature type="transmembrane region" description="Helical" evidence="8">
    <location>
        <begin position="21"/>
        <end position="40"/>
    </location>
</feature>
<evidence type="ECO:0000313" key="9">
    <source>
        <dbReference type="EMBL" id="MDQ8935337.1"/>
    </source>
</evidence>
<dbReference type="RefSeq" id="WP_308981193.1">
    <property type="nucleotide sequence ID" value="NZ_JAVIDL010000009.1"/>
</dbReference>
<evidence type="ECO:0000256" key="2">
    <source>
        <dbReference type="ARBA" id="ARBA00007935"/>
    </source>
</evidence>
<proteinExistence type="inferred from homology"/>
<protein>
    <submittedName>
        <fullName evidence="9">Iron chelate uptake ABC transporter family permease subunit</fullName>
    </submittedName>
</protein>
<keyword evidence="3" id="KW-0813">Transport</keyword>
<feature type="transmembrane region" description="Helical" evidence="8">
    <location>
        <begin position="237"/>
        <end position="270"/>
    </location>
</feature>
<dbReference type="PANTHER" id="PTHR30472">
    <property type="entry name" value="FERRIC ENTEROBACTIN TRANSPORT SYSTEM PERMEASE PROTEIN"/>
    <property type="match status" value="1"/>
</dbReference>
<dbReference type="PANTHER" id="PTHR30472:SF19">
    <property type="entry name" value="PETROBACTIN IMPORT SYSTEM PERMEASE PROTEIN YCLO"/>
    <property type="match status" value="1"/>
</dbReference>
<dbReference type="GO" id="GO:0022857">
    <property type="term" value="F:transmembrane transporter activity"/>
    <property type="evidence" value="ECO:0007669"/>
    <property type="project" value="InterPro"/>
</dbReference>
<accession>A0AAW8J5F8</accession>
<comment type="caution">
    <text evidence="9">The sequence shown here is derived from an EMBL/GenBank/DDBJ whole genome shotgun (WGS) entry which is preliminary data.</text>
</comment>
<evidence type="ECO:0000256" key="6">
    <source>
        <dbReference type="ARBA" id="ARBA00022989"/>
    </source>
</evidence>
<dbReference type="EMBL" id="JAVIDL010000009">
    <property type="protein sequence ID" value="MDQ8935337.1"/>
    <property type="molecule type" value="Genomic_DNA"/>
</dbReference>
<sequence length="330" mass="37156">MNLNITFQTLQQSKKHLCARYIGISTLVVGLALFFVFFNADMDFDYVIPRRLLRLATIVLAGICIAFSAIIFQTLMGNRILTPAVMGYEAIYLLWQVLLLFLFGTQTLFWLGLNGHFFLSIFLMLLYSWAIQHWLLPHVKQNVFQLLLCGLVLSLLFGTITQFVQLKISPGEFSIFQGLSYASFNRSQPETLLYASLAVAALAYWGRHTFSLLDVLLLGAEQAQSLGLDHDKLMRRCLAIIAILVAISTSLIGPTAFMGIFIANITYALAGRFQHYWTLLMGSLLAITVFLLAQILVEHIFNYKTTISILINLVCGVYFLLLALRTRGMT</sequence>
<evidence type="ECO:0000256" key="8">
    <source>
        <dbReference type="SAM" id="Phobius"/>
    </source>
</evidence>
<feature type="transmembrane region" description="Helical" evidence="8">
    <location>
        <begin position="276"/>
        <end position="297"/>
    </location>
</feature>
<dbReference type="Gene3D" id="1.10.3470.10">
    <property type="entry name" value="ABC transporter involved in vitamin B12 uptake, BtuC"/>
    <property type="match status" value="1"/>
</dbReference>
<dbReference type="GO" id="GO:0005886">
    <property type="term" value="C:plasma membrane"/>
    <property type="evidence" value="ECO:0007669"/>
    <property type="project" value="UniProtKB-SubCell"/>
</dbReference>
<dbReference type="Proteomes" id="UP001243844">
    <property type="component" value="Unassembled WGS sequence"/>
</dbReference>
<dbReference type="AlphaFoldDB" id="A0AAW8J5F8"/>
<keyword evidence="4" id="KW-1003">Cell membrane</keyword>